<evidence type="ECO:0000313" key="2">
    <source>
        <dbReference type="EMBL" id="TPQ16659.1"/>
    </source>
</evidence>
<comment type="caution">
    <text evidence="2">The sequence shown here is derived from an EMBL/GenBank/DDBJ whole genome shotgun (WGS) entry which is preliminary data.</text>
</comment>
<feature type="signal peptide" evidence="1">
    <location>
        <begin position="1"/>
        <end position="32"/>
    </location>
</feature>
<keyword evidence="1" id="KW-0732">Signal</keyword>
<sequence length="188" mass="20775">MRNWTIGGRLSAAAISILALGTLAVGVTPASAAMSDGYVRGYDTYVGDWGDEGEFGHGVYWYPYNSTNAVCLWQKILWAEGAEESDHSTFDQADIDGHFGANTQYATETLQARWRLDHDGVVGPLTFGRADDNLRYVSGSDDRGEVLNLTYRGRDWSFSARRDSSGIYSFYDGNGTRRNAGYDYNSCD</sequence>
<dbReference type="Gene3D" id="1.10.101.10">
    <property type="entry name" value="PGBD-like superfamily/PGBD"/>
    <property type="match status" value="1"/>
</dbReference>
<keyword evidence="3" id="KW-1185">Reference proteome</keyword>
<accession>A0A505DFJ6</accession>
<dbReference type="InterPro" id="IPR036365">
    <property type="entry name" value="PGBD-like_sf"/>
</dbReference>
<dbReference type="InterPro" id="IPR036366">
    <property type="entry name" value="PGBDSf"/>
</dbReference>
<dbReference type="AlphaFoldDB" id="A0A505DFJ6"/>
<proteinExistence type="predicted"/>
<dbReference type="EMBL" id="VCHX02000322">
    <property type="protein sequence ID" value="TPQ16659.1"/>
    <property type="molecule type" value="Genomic_DNA"/>
</dbReference>
<gene>
    <name evidence="2" type="ORF">FGD71_040530</name>
</gene>
<evidence type="ECO:0000313" key="3">
    <source>
        <dbReference type="Proteomes" id="UP000317378"/>
    </source>
</evidence>
<feature type="chain" id="PRO_5021200824" evidence="1">
    <location>
        <begin position="33"/>
        <end position="188"/>
    </location>
</feature>
<evidence type="ECO:0000256" key="1">
    <source>
        <dbReference type="SAM" id="SignalP"/>
    </source>
</evidence>
<name>A0A505DFJ6_9ACTN</name>
<dbReference type="RefSeq" id="WP_140936056.1">
    <property type="nucleotide sequence ID" value="NZ_QXMJ01000322.1"/>
</dbReference>
<protein>
    <submittedName>
        <fullName evidence="2">Tat pathway signal protein</fullName>
    </submittedName>
</protein>
<reference evidence="2 3" key="1">
    <citation type="submission" date="2019-06" db="EMBL/GenBank/DDBJ databases">
        <title>Streptomyces sporangiiformans sp. nov., a novel actinomycete isolated from soil in Mount Song.</title>
        <authorList>
            <person name="Han L."/>
        </authorList>
    </citation>
    <scope>NUCLEOTIDE SEQUENCE [LARGE SCALE GENOMIC DNA]</scope>
    <source>
        <strain evidence="2 3">NEAU-SSA 1</strain>
    </source>
</reference>
<dbReference type="SUPFAM" id="SSF47090">
    <property type="entry name" value="PGBD-like"/>
    <property type="match status" value="1"/>
</dbReference>
<organism evidence="2 3">
    <name type="scientific">Streptomyces sporangiiformans</name>
    <dbReference type="NCBI Taxonomy" id="2315329"/>
    <lineage>
        <taxon>Bacteria</taxon>
        <taxon>Bacillati</taxon>
        <taxon>Actinomycetota</taxon>
        <taxon>Actinomycetes</taxon>
        <taxon>Kitasatosporales</taxon>
        <taxon>Streptomycetaceae</taxon>
        <taxon>Streptomyces</taxon>
    </lineage>
</organism>
<dbReference type="Proteomes" id="UP000317378">
    <property type="component" value="Unassembled WGS sequence"/>
</dbReference>